<dbReference type="EMBL" id="PJQL01000452">
    <property type="protein sequence ID" value="RCH95573.1"/>
    <property type="molecule type" value="Genomic_DNA"/>
</dbReference>
<keyword evidence="3 10" id="KW-0436">Ligase</keyword>
<dbReference type="SUPFAM" id="SSF55190">
    <property type="entry name" value="Arginyl-tRNA synthetase (ArgRS), N-terminal 'additional' domain"/>
    <property type="match status" value="1"/>
</dbReference>
<keyword evidence="4 10" id="KW-0547">Nucleotide-binding</keyword>
<accession>A0A367K054</accession>
<dbReference type="GO" id="GO:0032543">
    <property type="term" value="P:mitochondrial translation"/>
    <property type="evidence" value="ECO:0007669"/>
    <property type="project" value="TreeGrafter"/>
</dbReference>
<keyword evidence="6 10" id="KW-0648">Protein biosynthesis</keyword>
<evidence type="ECO:0000256" key="10">
    <source>
        <dbReference type="RuleBase" id="RU363038"/>
    </source>
</evidence>
<dbReference type="InterPro" id="IPR014729">
    <property type="entry name" value="Rossmann-like_a/b/a_fold"/>
</dbReference>
<dbReference type="Proteomes" id="UP000252139">
    <property type="component" value="Unassembled WGS sequence"/>
</dbReference>
<name>A0A367K054_RHIAZ</name>
<keyword evidence="13" id="KW-1185">Reference proteome</keyword>
<evidence type="ECO:0000256" key="9">
    <source>
        <dbReference type="ARBA" id="ARBA00049339"/>
    </source>
</evidence>
<dbReference type="InterPro" id="IPR035684">
    <property type="entry name" value="ArgRS_core"/>
</dbReference>
<dbReference type="PANTHER" id="PTHR11956:SF11">
    <property type="entry name" value="ARGININE--TRNA LIGASE, MITOCHONDRIAL-RELATED"/>
    <property type="match status" value="1"/>
</dbReference>
<dbReference type="GO" id="GO:0005739">
    <property type="term" value="C:mitochondrion"/>
    <property type="evidence" value="ECO:0007669"/>
    <property type="project" value="TreeGrafter"/>
</dbReference>
<dbReference type="InterPro" id="IPR001278">
    <property type="entry name" value="Arg-tRNA-ligase"/>
</dbReference>
<feature type="domain" description="DALR anticodon binding" evidence="11">
    <location>
        <begin position="473"/>
        <end position="589"/>
    </location>
</feature>
<dbReference type="FunFam" id="3.40.50.620:FF:000058">
    <property type="entry name" value="Mitochondrial arginyl-tRNA synthetase"/>
    <property type="match status" value="1"/>
</dbReference>
<dbReference type="Gene3D" id="3.40.50.620">
    <property type="entry name" value="HUPs"/>
    <property type="match status" value="1"/>
</dbReference>
<gene>
    <name evidence="12" type="primary">RARS2_3</name>
    <name evidence="12" type="ORF">CU097_014251</name>
</gene>
<comment type="catalytic activity">
    <reaction evidence="9">
        <text>tRNA(Arg) + L-arginine + ATP = L-arginyl-tRNA(Arg) + AMP + diphosphate</text>
        <dbReference type="Rhea" id="RHEA:20301"/>
        <dbReference type="Rhea" id="RHEA-COMP:9658"/>
        <dbReference type="Rhea" id="RHEA-COMP:9673"/>
        <dbReference type="ChEBI" id="CHEBI:30616"/>
        <dbReference type="ChEBI" id="CHEBI:32682"/>
        <dbReference type="ChEBI" id="CHEBI:33019"/>
        <dbReference type="ChEBI" id="CHEBI:78442"/>
        <dbReference type="ChEBI" id="CHEBI:78513"/>
        <dbReference type="ChEBI" id="CHEBI:456215"/>
        <dbReference type="EC" id="6.1.1.19"/>
    </reaction>
</comment>
<dbReference type="Gene3D" id="1.10.730.10">
    <property type="entry name" value="Isoleucyl-tRNA Synthetase, Domain 1"/>
    <property type="match status" value="1"/>
</dbReference>
<sequence length="589" mass="67614">MLKFKQIVAEQLSRQTSVQPAKILQSLVIPNKKKQGDLSISIFDVDPQLRTLKPDPQLISTRAQSIVNQFEPNQFIEQAIVEAPKIAFKFNSTEFTKEVLNQVFNEGTSYGWAHNPKTNKTVVLDYSSPNIAKKFHVGHLRSTILGNYVKRIHEAFGYKVIGINYLGDWGKQYGLLAVGYEKYGDEAQLNKDPIRHLYDIYVKINADAKDDPDVDVQANQYFKRMEEGMDISYSTASHFFFIMVGDPQALAQWKRFRDLSIQSYEALYKRLDVTFDVYAGESEAKDYISKVYNLLEQKNLITETPDGAQLVDLTPYGLDKTPVRRADGTSLYLTRDLATLLRRKEKYNFDKAIYVVGKDQEYYFKQVFQTANLMLPEPVELQHVSFGHVKGMSTRRGEVVFLEDLLNEAQRRNVEYMQNSENCKVDDAELDYTADILGTSAIMIQDMKTKRALGYDFSWDKMLNPDGKTGVRIQFAHAKACGIERRAGVPISLDCDFTLLKEEVALHLVHMIAQFPEIVDQSFKRLEPSIITSYLFDLMTATNGAYKWLQVIRQSPEVSRVRMLLFWSARTTLRNGMYLLGINRILEKM</sequence>
<dbReference type="CDD" id="cd00671">
    <property type="entry name" value="ArgRS_core"/>
    <property type="match status" value="1"/>
</dbReference>
<dbReference type="GO" id="GO:0005524">
    <property type="term" value="F:ATP binding"/>
    <property type="evidence" value="ECO:0007669"/>
    <property type="project" value="UniProtKB-KW"/>
</dbReference>
<dbReference type="InterPro" id="IPR009080">
    <property type="entry name" value="tRNAsynth_Ia_anticodon-bd"/>
</dbReference>
<dbReference type="InterPro" id="IPR008909">
    <property type="entry name" value="DALR_anticod-bd"/>
</dbReference>
<evidence type="ECO:0000313" key="13">
    <source>
        <dbReference type="Proteomes" id="UP000252139"/>
    </source>
</evidence>
<dbReference type="SUPFAM" id="SSF52374">
    <property type="entry name" value="Nucleotidylyl transferase"/>
    <property type="match status" value="1"/>
</dbReference>
<dbReference type="AlphaFoldDB" id="A0A367K054"/>
<dbReference type="GO" id="GO:0004814">
    <property type="term" value="F:arginine-tRNA ligase activity"/>
    <property type="evidence" value="ECO:0007669"/>
    <property type="project" value="UniProtKB-EC"/>
</dbReference>
<evidence type="ECO:0000256" key="1">
    <source>
        <dbReference type="ARBA" id="ARBA00005594"/>
    </source>
</evidence>
<dbReference type="EC" id="6.1.1.19" evidence="2"/>
<evidence type="ECO:0000259" key="11">
    <source>
        <dbReference type="SMART" id="SM00836"/>
    </source>
</evidence>
<dbReference type="NCBIfam" id="TIGR00456">
    <property type="entry name" value="argS"/>
    <property type="match status" value="1"/>
</dbReference>
<dbReference type="PROSITE" id="PS00178">
    <property type="entry name" value="AA_TRNA_LIGASE_I"/>
    <property type="match status" value="1"/>
</dbReference>
<dbReference type="InterPro" id="IPR036695">
    <property type="entry name" value="Arg-tRNA-synth_N_sf"/>
</dbReference>
<dbReference type="SMART" id="SM00836">
    <property type="entry name" value="DALR_1"/>
    <property type="match status" value="1"/>
</dbReference>
<dbReference type="SUPFAM" id="SSF47323">
    <property type="entry name" value="Anticodon-binding domain of a subclass of class I aminoacyl-tRNA synthetases"/>
    <property type="match status" value="1"/>
</dbReference>
<dbReference type="GO" id="GO:0006420">
    <property type="term" value="P:arginyl-tRNA aminoacylation"/>
    <property type="evidence" value="ECO:0007669"/>
    <property type="project" value="InterPro"/>
</dbReference>
<dbReference type="PRINTS" id="PR01038">
    <property type="entry name" value="TRNASYNTHARG"/>
</dbReference>
<comment type="caution">
    <text evidence="12">The sequence shown here is derived from an EMBL/GenBank/DDBJ whole genome shotgun (WGS) entry which is preliminary data.</text>
</comment>
<organism evidence="12 13">
    <name type="scientific">Rhizopus azygosporus</name>
    <name type="common">Rhizopus microsporus var. azygosporus</name>
    <dbReference type="NCBI Taxonomy" id="86630"/>
    <lineage>
        <taxon>Eukaryota</taxon>
        <taxon>Fungi</taxon>
        <taxon>Fungi incertae sedis</taxon>
        <taxon>Mucoromycota</taxon>
        <taxon>Mucoromycotina</taxon>
        <taxon>Mucoromycetes</taxon>
        <taxon>Mucorales</taxon>
        <taxon>Mucorineae</taxon>
        <taxon>Rhizopodaceae</taxon>
        <taxon>Rhizopus</taxon>
    </lineage>
</organism>
<reference evidence="12 13" key="1">
    <citation type="journal article" date="2018" name="G3 (Bethesda)">
        <title>Phylogenetic and Phylogenomic Definition of Rhizopus Species.</title>
        <authorList>
            <person name="Gryganskyi A.P."/>
            <person name="Golan J."/>
            <person name="Dolatabadi S."/>
            <person name="Mondo S."/>
            <person name="Robb S."/>
            <person name="Idnurm A."/>
            <person name="Muszewska A."/>
            <person name="Steczkiewicz K."/>
            <person name="Masonjones S."/>
            <person name="Liao H.L."/>
            <person name="Gajdeczka M.T."/>
            <person name="Anike F."/>
            <person name="Vuek A."/>
            <person name="Anishchenko I.M."/>
            <person name="Voigt K."/>
            <person name="de Hoog G.S."/>
            <person name="Smith M.E."/>
            <person name="Heitman J."/>
            <person name="Vilgalys R."/>
            <person name="Stajich J.E."/>
        </authorList>
    </citation>
    <scope>NUCLEOTIDE SEQUENCE [LARGE SCALE GENOMIC DNA]</scope>
    <source>
        <strain evidence="12 13">CBS 357.93</strain>
    </source>
</reference>
<dbReference type="FunFam" id="1.10.730.10:FF:000006">
    <property type="entry name" value="Arginyl-tRNA synthetase 2, mitochondrial"/>
    <property type="match status" value="1"/>
</dbReference>
<evidence type="ECO:0000256" key="5">
    <source>
        <dbReference type="ARBA" id="ARBA00022840"/>
    </source>
</evidence>
<dbReference type="OrthoDB" id="68056at2759"/>
<protein>
    <recommendedName>
        <fullName evidence="2">arginine--tRNA ligase</fullName>
        <ecNumber evidence="2">6.1.1.19</ecNumber>
    </recommendedName>
    <alternativeName>
        <fullName evidence="8">Arginyl-tRNA synthetase</fullName>
    </alternativeName>
</protein>
<evidence type="ECO:0000256" key="8">
    <source>
        <dbReference type="ARBA" id="ARBA00033033"/>
    </source>
</evidence>
<dbReference type="Gene3D" id="3.30.1360.70">
    <property type="entry name" value="Arginyl tRNA synthetase N-terminal domain"/>
    <property type="match status" value="1"/>
</dbReference>
<dbReference type="Pfam" id="PF00750">
    <property type="entry name" value="tRNA-synt_1d"/>
    <property type="match status" value="1"/>
</dbReference>
<comment type="similarity">
    <text evidence="1 10">Belongs to the class-I aminoacyl-tRNA synthetase family.</text>
</comment>
<dbReference type="STRING" id="86630.A0A367K054"/>
<dbReference type="InterPro" id="IPR001412">
    <property type="entry name" value="aa-tRNA-synth_I_CS"/>
</dbReference>
<proteinExistence type="inferred from homology"/>
<keyword evidence="5 10" id="KW-0067">ATP-binding</keyword>
<dbReference type="PANTHER" id="PTHR11956">
    <property type="entry name" value="ARGINYL-TRNA SYNTHETASE"/>
    <property type="match status" value="1"/>
</dbReference>
<evidence type="ECO:0000256" key="4">
    <source>
        <dbReference type="ARBA" id="ARBA00022741"/>
    </source>
</evidence>
<evidence type="ECO:0000256" key="6">
    <source>
        <dbReference type="ARBA" id="ARBA00022917"/>
    </source>
</evidence>
<evidence type="ECO:0000313" key="12">
    <source>
        <dbReference type="EMBL" id="RCH95573.1"/>
    </source>
</evidence>
<evidence type="ECO:0000256" key="3">
    <source>
        <dbReference type="ARBA" id="ARBA00022598"/>
    </source>
</evidence>
<evidence type="ECO:0000256" key="7">
    <source>
        <dbReference type="ARBA" id="ARBA00023146"/>
    </source>
</evidence>
<evidence type="ECO:0000256" key="2">
    <source>
        <dbReference type="ARBA" id="ARBA00012837"/>
    </source>
</evidence>
<keyword evidence="7 10" id="KW-0030">Aminoacyl-tRNA synthetase</keyword>
<dbReference type="Pfam" id="PF05746">
    <property type="entry name" value="DALR_1"/>
    <property type="match status" value="1"/>
</dbReference>